<reference evidence="5" key="1">
    <citation type="submission" date="2024-02" db="EMBL/GenBank/DDBJ databases">
        <authorList>
            <consortium name="ELIXIR-Norway"/>
            <consortium name="Elixir Norway"/>
        </authorList>
    </citation>
    <scope>NUCLEOTIDE SEQUENCE</scope>
</reference>
<evidence type="ECO:0000259" key="4">
    <source>
        <dbReference type="PROSITE" id="PS50102"/>
    </source>
</evidence>
<gene>
    <name evidence="5" type="ORF">CSSPJE1EN1_LOCUS2325</name>
</gene>
<evidence type="ECO:0000313" key="5">
    <source>
        <dbReference type="EMBL" id="CAK9256847.1"/>
    </source>
</evidence>
<dbReference type="InterPro" id="IPR052462">
    <property type="entry name" value="SLIRP/GR-RBP-like"/>
</dbReference>
<dbReference type="InterPro" id="IPR048289">
    <property type="entry name" value="RRM2_NsCP33-like"/>
</dbReference>
<name>A0ABP0VRM4_9BRYO</name>
<dbReference type="SUPFAM" id="SSF54928">
    <property type="entry name" value="RNA-binding domain, RBD"/>
    <property type="match status" value="1"/>
</dbReference>
<dbReference type="Gene3D" id="3.30.70.330">
    <property type="match status" value="1"/>
</dbReference>
<sequence length="155" mass="16497">MAYFGKLGCLMRQAVASSVLRNTGGAGTLALPAVFLLQRGMASSKLFIGGLAWGTDEGAIRDAFSSFGEVTEVKIICDRDTGRSRGFGFISFKSEAEAAAALQEMDGRDLGGRTVRVDYAVERAPGDRPAEPNPGNLTEITKKKYNNQLSVNGSK</sequence>
<dbReference type="PROSITE" id="PS50102">
    <property type="entry name" value="RRM"/>
    <property type="match status" value="1"/>
</dbReference>
<dbReference type="InterPro" id="IPR035979">
    <property type="entry name" value="RBD_domain_sf"/>
</dbReference>
<protein>
    <recommendedName>
        <fullName evidence="4">RRM domain-containing protein</fullName>
    </recommendedName>
</protein>
<dbReference type="CDD" id="cd21608">
    <property type="entry name" value="RRM2_NsCP33_like"/>
    <property type="match status" value="1"/>
</dbReference>
<dbReference type="Proteomes" id="UP001497444">
    <property type="component" value="Chromosome 10"/>
</dbReference>
<dbReference type="Pfam" id="PF00076">
    <property type="entry name" value="RRM_1"/>
    <property type="match status" value="1"/>
</dbReference>
<feature type="region of interest" description="Disordered" evidence="3">
    <location>
        <begin position="121"/>
        <end position="155"/>
    </location>
</feature>
<organism evidence="5 6">
    <name type="scientific">Sphagnum jensenii</name>
    <dbReference type="NCBI Taxonomy" id="128206"/>
    <lineage>
        <taxon>Eukaryota</taxon>
        <taxon>Viridiplantae</taxon>
        <taxon>Streptophyta</taxon>
        <taxon>Embryophyta</taxon>
        <taxon>Bryophyta</taxon>
        <taxon>Sphagnophytina</taxon>
        <taxon>Sphagnopsida</taxon>
        <taxon>Sphagnales</taxon>
        <taxon>Sphagnaceae</taxon>
        <taxon>Sphagnum</taxon>
    </lineage>
</organism>
<feature type="compositionally biased region" description="Polar residues" evidence="3">
    <location>
        <begin position="146"/>
        <end position="155"/>
    </location>
</feature>
<accession>A0ABP0VRM4</accession>
<proteinExistence type="predicted"/>
<evidence type="ECO:0000313" key="6">
    <source>
        <dbReference type="Proteomes" id="UP001497444"/>
    </source>
</evidence>
<dbReference type="PANTHER" id="PTHR48027">
    <property type="entry name" value="HETEROGENEOUS NUCLEAR RIBONUCLEOPROTEIN 87F-RELATED"/>
    <property type="match status" value="1"/>
</dbReference>
<dbReference type="InterPro" id="IPR012677">
    <property type="entry name" value="Nucleotide-bd_a/b_plait_sf"/>
</dbReference>
<evidence type="ECO:0000256" key="1">
    <source>
        <dbReference type="ARBA" id="ARBA00022884"/>
    </source>
</evidence>
<keyword evidence="1 2" id="KW-0694">RNA-binding</keyword>
<evidence type="ECO:0000256" key="2">
    <source>
        <dbReference type="PROSITE-ProRule" id="PRU00176"/>
    </source>
</evidence>
<dbReference type="EMBL" id="OZ020105">
    <property type="protein sequence ID" value="CAK9256847.1"/>
    <property type="molecule type" value="Genomic_DNA"/>
</dbReference>
<keyword evidence="6" id="KW-1185">Reference proteome</keyword>
<evidence type="ECO:0000256" key="3">
    <source>
        <dbReference type="SAM" id="MobiDB-lite"/>
    </source>
</evidence>
<dbReference type="SMART" id="SM00360">
    <property type="entry name" value="RRM"/>
    <property type="match status" value="1"/>
</dbReference>
<feature type="domain" description="RRM" evidence="4">
    <location>
        <begin position="44"/>
        <end position="122"/>
    </location>
</feature>
<dbReference type="InterPro" id="IPR000504">
    <property type="entry name" value="RRM_dom"/>
</dbReference>
<feature type="compositionally biased region" description="Basic and acidic residues" evidence="3">
    <location>
        <begin position="121"/>
        <end position="130"/>
    </location>
</feature>